<dbReference type="EMBL" id="QLIX01000012">
    <property type="protein sequence ID" value="RAI58016.1"/>
    <property type="molecule type" value="Genomic_DNA"/>
</dbReference>
<protein>
    <submittedName>
        <fullName evidence="7">Oxidase</fullName>
    </submittedName>
</protein>
<dbReference type="InterPro" id="IPR011743">
    <property type="entry name" value="Caa3_sub_IV"/>
</dbReference>
<name>A0A327M6T2_9PROT</name>
<evidence type="ECO:0000256" key="2">
    <source>
        <dbReference type="ARBA" id="ARBA00022475"/>
    </source>
</evidence>
<organism evidence="7 8">
    <name type="scientific">Roseicella frigidaeris</name>
    <dbReference type="NCBI Taxonomy" id="2230885"/>
    <lineage>
        <taxon>Bacteria</taxon>
        <taxon>Pseudomonadati</taxon>
        <taxon>Pseudomonadota</taxon>
        <taxon>Alphaproteobacteria</taxon>
        <taxon>Acetobacterales</taxon>
        <taxon>Roseomonadaceae</taxon>
        <taxon>Roseicella</taxon>
    </lineage>
</organism>
<feature type="transmembrane region" description="Helical" evidence="6">
    <location>
        <begin position="73"/>
        <end position="94"/>
    </location>
</feature>
<gene>
    <name evidence="7" type="ORF">DOO78_16160</name>
</gene>
<evidence type="ECO:0000313" key="7">
    <source>
        <dbReference type="EMBL" id="RAI58016.1"/>
    </source>
</evidence>
<feature type="transmembrane region" description="Helical" evidence="6">
    <location>
        <begin position="46"/>
        <end position="67"/>
    </location>
</feature>
<proteinExistence type="predicted"/>
<evidence type="ECO:0000256" key="1">
    <source>
        <dbReference type="ARBA" id="ARBA00004651"/>
    </source>
</evidence>
<dbReference type="AlphaFoldDB" id="A0A327M6T2"/>
<dbReference type="InterPro" id="IPR005171">
    <property type="entry name" value="Cyt_c_oxidase_su4_prok"/>
</dbReference>
<keyword evidence="4 6" id="KW-1133">Transmembrane helix</keyword>
<dbReference type="RefSeq" id="WP_111470898.1">
    <property type="nucleotide sequence ID" value="NZ_QLIX01000012.1"/>
</dbReference>
<dbReference type="NCBIfam" id="TIGR02229">
    <property type="entry name" value="caa3_sub_IV"/>
    <property type="match status" value="1"/>
</dbReference>
<keyword evidence="8" id="KW-1185">Reference proteome</keyword>
<keyword evidence="3 6" id="KW-0812">Transmembrane</keyword>
<dbReference type="Pfam" id="PF03626">
    <property type="entry name" value="COX4_pro"/>
    <property type="match status" value="1"/>
</dbReference>
<evidence type="ECO:0000313" key="8">
    <source>
        <dbReference type="Proteomes" id="UP000249065"/>
    </source>
</evidence>
<dbReference type="GO" id="GO:0005886">
    <property type="term" value="C:plasma membrane"/>
    <property type="evidence" value="ECO:0007669"/>
    <property type="project" value="UniProtKB-SubCell"/>
</dbReference>
<evidence type="ECO:0000256" key="3">
    <source>
        <dbReference type="ARBA" id="ARBA00022692"/>
    </source>
</evidence>
<keyword evidence="2" id="KW-1003">Cell membrane</keyword>
<evidence type="ECO:0000256" key="4">
    <source>
        <dbReference type="ARBA" id="ARBA00022989"/>
    </source>
</evidence>
<accession>A0A327M6T2</accession>
<feature type="transmembrane region" description="Helical" evidence="6">
    <location>
        <begin position="20"/>
        <end position="39"/>
    </location>
</feature>
<evidence type="ECO:0000256" key="6">
    <source>
        <dbReference type="SAM" id="Phobius"/>
    </source>
</evidence>
<evidence type="ECO:0000256" key="5">
    <source>
        <dbReference type="ARBA" id="ARBA00023136"/>
    </source>
</evidence>
<sequence length="124" mass="12829">MSGLGEAAPTGAAAIWRGRLAVWAALLALLGATLALAYVPLGRFGLVVALGIAAAKALLVVLLFMHLRKPDPLLRLTAFASLVFVAFLLTLTFADVLTRAAPTQPGTVLPRSGPDLPATGQRAF</sequence>
<dbReference type="Proteomes" id="UP000249065">
    <property type="component" value="Unassembled WGS sequence"/>
</dbReference>
<comment type="caution">
    <text evidence="7">The sequence shown here is derived from an EMBL/GenBank/DDBJ whole genome shotgun (WGS) entry which is preliminary data.</text>
</comment>
<dbReference type="OrthoDB" id="7274139at2"/>
<comment type="subcellular location">
    <subcellularLocation>
        <location evidence="1">Cell membrane</location>
        <topology evidence="1">Multi-pass membrane protein</topology>
    </subcellularLocation>
</comment>
<keyword evidence="5 6" id="KW-0472">Membrane</keyword>
<reference evidence="8" key="1">
    <citation type="submission" date="2018-06" db="EMBL/GenBank/DDBJ databases">
        <authorList>
            <person name="Khan S.A."/>
        </authorList>
    </citation>
    <scope>NUCLEOTIDE SEQUENCE [LARGE SCALE GENOMIC DNA]</scope>
    <source>
        <strain evidence="8">DB-1506</strain>
    </source>
</reference>